<comment type="caution">
    <text evidence="1">The sequence shown here is derived from an EMBL/GenBank/DDBJ whole genome shotgun (WGS) entry which is preliminary data.</text>
</comment>
<keyword evidence="2" id="KW-1185">Reference proteome</keyword>
<name>E8KFF0_9PAST</name>
<dbReference type="REBASE" id="43121">
    <property type="entry name" value="M.Aur25976ORF567P"/>
</dbReference>
<dbReference type="HOGENOM" id="CLU_2473981_0_0_6"/>
<dbReference type="AlphaFoldDB" id="E8KFF0"/>
<feature type="non-terminal residue" evidence="1">
    <location>
        <position position="1"/>
    </location>
</feature>
<proteinExistence type="predicted"/>
<dbReference type="SUPFAM" id="SSF53335">
    <property type="entry name" value="S-adenosyl-L-methionine-dependent methyltransferases"/>
    <property type="match status" value="1"/>
</dbReference>
<protein>
    <submittedName>
        <fullName evidence="1">Uncharacterized protein</fullName>
    </submittedName>
</protein>
<sequence>PPYLCTRQESYKQARYFDLIDFLRLVNITRPPYIFFSSTKSEFIRFIDYMQEDKVDNWQAFHNAKRIAINASASYSGKYEDNLVYKF</sequence>
<accession>E8KFF0</accession>
<reference evidence="1 2" key="1">
    <citation type="submission" date="2011-01" db="EMBL/GenBank/DDBJ databases">
        <authorList>
            <person name="Muzny D."/>
            <person name="Qin X."/>
            <person name="Deng J."/>
            <person name="Jiang H."/>
            <person name="Liu Y."/>
            <person name="Qu J."/>
            <person name="Song X.-Z."/>
            <person name="Zhang L."/>
            <person name="Thornton R."/>
            <person name="Coyle M."/>
            <person name="Francisco L."/>
            <person name="Jackson L."/>
            <person name="Javaid M."/>
            <person name="Korchina V."/>
            <person name="Kovar C."/>
            <person name="Mata R."/>
            <person name="Mathew T."/>
            <person name="Ngo R."/>
            <person name="Nguyen L."/>
            <person name="Nguyen N."/>
            <person name="Okwuonu G."/>
            <person name="Ongeri F."/>
            <person name="Pham C."/>
            <person name="Simmons D."/>
            <person name="Wilczek-Boney K."/>
            <person name="Hale W."/>
            <person name="Jakkamsetti A."/>
            <person name="Pham P."/>
            <person name="Ruth R."/>
            <person name="San Lucas F."/>
            <person name="Warren J."/>
            <person name="Zhang J."/>
            <person name="Zhao Z."/>
            <person name="Zhou C."/>
            <person name="Zhu D."/>
            <person name="Lee S."/>
            <person name="Bess C."/>
            <person name="Blankenburg K."/>
            <person name="Forbes L."/>
            <person name="Fu Q."/>
            <person name="Gubbala S."/>
            <person name="Hirani K."/>
            <person name="Jayaseelan J.C."/>
            <person name="Lara F."/>
            <person name="Munidasa M."/>
            <person name="Palculict T."/>
            <person name="Patil S."/>
            <person name="Pu L.-L."/>
            <person name="Saada N."/>
            <person name="Tang L."/>
            <person name="Weissenberger G."/>
            <person name="Zhu Y."/>
            <person name="Hemphill L."/>
            <person name="Shang Y."/>
            <person name="Youmans B."/>
            <person name="Ayvaz T."/>
            <person name="Ross M."/>
            <person name="Santibanez J."/>
            <person name="Aqrawi P."/>
            <person name="Gross S."/>
            <person name="Joshi V."/>
            <person name="Fowler G."/>
            <person name="Nazareth L."/>
            <person name="Reid J."/>
            <person name="Worley K."/>
            <person name="Petrosino J."/>
            <person name="Highlander S."/>
            <person name="Gibbs R."/>
        </authorList>
    </citation>
    <scope>NUCLEOTIDE SEQUENCE [LARGE SCALE GENOMIC DNA]</scope>
    <source>
        <strain evidence="1 2">ATCC 25976</strain>
    </source>
</reference>
<organism evidence="1 2">
    <name type="scientific">Actinobacillus ureae ATCC 25976</name>
    <dbReference type="NCBI Taxonomy" id="887324"/>
    <lineage>
        <taxon>Bacteria</taxon>
        <taxon>Pseudomonadati</taxon>
        <taxon>Pseudomonadota</taxon>
        <taxon>Gammaproteobacteria</taxon>
        <taxon>Pasteurellales</taxon>
        <taxon>Pasteurellaceae</taxon>
        <taxon>Actinobacillus</taxon>
    </lineage>
</organism>
<dbReference type="EMBL" id="AEVG01000039">
    <property type="protein sequence ID" value="EFX92382.1"/>
    <property type="molecule type" value="Genomic_DNA"/>
</dbReference>
<evidence type="ECO:0000313" key="2">
    <source>
        <dbReference type="Proteomes" id="UP000005467"/>
    </source>
</evidence>
<dbReference type="Proteomes" id="UP000005467">
    <property type="component" value="Unassembled WGS sequence"/>
</dbReference>
<dbReference type="InterPro" id="IPR029063">
    <property type="entry name" value="SAM-dependent_MTases_sf"/>
</dbReference>
<evidence type="ECO:0000313" key="1">
    <source>
        <dbReference type="EMBL" id="EFX92382.1"/>
    </source>
</evidence>
<gene>
    <name evidence="1" type="ORF">HMPREF0027_0567</name>
</gene>